<proteinExistence type="predicted"/>
<dbReference type="InterPro" id="IPR050275">
    <property type="entry name" value="PGM_Phosphatase"/>
</dbReference>
<keyword evidence="2" id="KW-0378">Hydrolase</keyword>
<dbReference type="SUPFAM" id="SSF53254">
    <property type="entry name" value="Phosphoglycerate mutase-like"/>
    <property type="match status" value="1"/>
</dbReference>
<dbReference type="Pfam" id="PF00300">
    <property type="entry name" value="His_Phos_1"/>
    <property type="match status" value="1"/>
</dbReference>
<feature type="compositionally biased region" description="Gly residues" evidence="1">
    <location>
        <begin position="1"/>
        <end position="10"/>
    </location>
</feature>
<dbReference type="PANTHER" id="PTHR48100:SF62">
    <property type="entry name" value="GLUCOSYL-3-PHOSPHOGLYCERATE PHOSPHATASE"/>
    <property type="match status" value="1"/>
</dbReference>
<dbReference type="SMART" id="SM00855">
    <property type="entry name" value="PGAM"/>
    <property type="match status" value="1"/>
</dbReference>
<gene>
    <name evidence="2" type="ORF">ABCQ75_08980</name>
</gene>
<evidence type="ECO:0000256" key="1">
    <source>
        <dbReference type="SAM" id="MobiDB-lite"/>
    </source>
</evidence>
<feature type="region of interest" description="Disordered" evidence="1">
    <location>
        <begin position="1"/>
        <end position="30"/>
    </location>
</feature>
<name>A0ABU9WZQ1_9MICC</name>
<sequence>MEGLPGGGPGTRRNRGRVPGRQLSGGRPRGRRIVFWRHGRTDWNAAGRFQGQTDIPLNEVGRQQAAEAALRLAALSPDAIVSSDLSRTRDTAEALSAVTGLAVALDSGLRETNAGDWQGHTFDAIRALDGDALHRWEEGDVEVPAGGAETRLDVAARVRAAVTRALGVLPADGTLVVVSHGGAIRVGLAELLGLPHGLWGALSGLSNCSWSVLEERRPADDGAVRWRLGEHNAGTLPVPITLEEG</sequence>
<evidence type="ECO:0000313" key="2">
    <source>
        <dbReference type="EMBL" id="MEN2744674.1"/>
    </source>
</evidence>
<keyword evidence="3" id="KW-1185">Reference proteome</keyword>
<dbReference type="PANTHER" id="PTHR48100">
    <property type="entry name" value="BROAD-SPECIFICITY PHOSPHATASE YOR283W-RELATED"/>
    <property type="match status" value="1"/>
</dbReference>
<protein>
    <submittedName>
        <fullName evidence="2">Histidine phosphatase family protein</fullName>
        <ecNumber evidence="2">3.1.3.-</ecNumber>
    </submittedName>
</protein>
<organism evidence="2 3">
    <name type="scientific">Sinomonas halotolerans</name>
    <dbReference type="NCBI Taxonomy" id="1644133"/>
    <lineage>
        <taxon>Bacteria</taxon>
        <taxon>Bacillati</taxon>
        <taxon>Actinomycetota</taxon>
        <taxon>Actinomycetes</taxon>
        <taxon>Micrococcales</taxon>
        <taxon>Micrococcaceae</taxon>
        <taxon>Sinomonas</taxon>
    </lineage>
</organism>
<evidence type="ECO:0000313" key="3">
    <source>
        <dbReference type="Proteomes" id="UP001422074"/>
    </source>
</evidence>
<accession>A0ABU9WZQ1</accession>
<dbReference type="EC" id="3.1.3.-" evidence="2"/>
<dbReference type="Gene3D" id="3.40.50.1240">
    <property type="entry name" value="Phosphoglycerate mutase-like"/>
    <property type="match status" value="1"/>
</dbReference>
<reference evidence="2 3" key="1">
    <citation type="submission" date="2024-05" db="EMBL/GenBank/DDBJ databases">
        <title>Sinomonas sp. nov., isolated from a waste landfill.</title>
        <authorList>
            <person name="Zhao Y."/>
        </authorList>
    </citation>
    <scope>NUCLEOTIDE SEQUENCE [LARGE SCALE GENOMIC DNA]</scope>
    <source>
        <strain evidence="2 3">CCTCC AB2014300</strain>
    </source>
</reference>
<dbReference type="GO" id="GO:0016787">
    <property type="term" value="F:hydrolase activity"/>
    <property type="evidence" value="ECO:0007669"/>
    <property type="project" value="UniProtKB-KW"/>
</dbReference>
<dbReference type="InterPro" id="IPR013078">
    <property type="entry name" value="His_Pase_superF_clade-1"/>
</dbReference>
<comment type="caution">
    <text evidence="2">The sequence shown here is derived from an EMBL/GenBank/DDBJ whole genome shotgun (WGS) entry which is preliminary data.</text>
</comment>
<dbReference type="RefSeq" id="WP_345884850.1">
    <property type="nucleotide sequence ID" value="NZ_JBDFRB010000006.1"/>
</dbReference>
<dbReference type="EMBL" id="JBDFRB010000006">
    <property type="protein sequence ID" value="MEN2744674.1"/>
    <property type="molecule type" value="Genomic_DNA"/>
</dbReference>
<dbReference type="InterPro" id="IPR029033">
    <property type="entry name" value="His_PPase_superfam"/>
</dbReference>
<dbReference type="CDD" id="cd07067">
    <property type="entry name" value="HP_PGM_like"/>
    <property type="match status" value="1"/>
</dbReference>
<dbReference type="Proteomes" id="UP001422074">
    <property type="component" value="Unassembled WGS sequence"/>
</dbReference>